<dbReference type="Gene3D" id="3.80.10.10">
    <property type="entry name" value="Ribonuclease Inhibitor"/>
    <property type="match status" value="1"/>
</dbReference>
<comment type="caution">
    <text evidence="2">The sequence shown here is derived from an EMBL/GenBank/DDBJ whole genome shotgun (WGS) entry which is preliminary data.</text>
</comment>
<name>A0A176WKH5_MARPO</name>
<dbReference type="SUPFAM" id="SSF52047">
    <property type="entry name" value="RNI-like"/>
    <property type="match status" value="1"/>
</dbReference>
<protein>
    <submittedName>
        <fullName evidence="2">Uncharacterized protein</fullName>
    </submittedName>
</protein>
<keyword evidence="3" id="KW-1185">Reference proteome</keyword>
<dbReference type="EMBL" id="LVLJ01000725">
    <property type="protein sequence ID" value="OAE32855.1"/>
    <property type="molecule type" value="Genomic_DNA"/>
</dbReference>
<proteinExistence type="predicted"/>
<accession>A0A176WKH5</accession>
<feature type="region of interest" description="Disordered" evidence="1">
    <location>
        <begin position="1"/>
        <end position="21"/>
    </location>
</feature>
<gene>
    <name evidence="2" type="ORF">AXG93_1409s1220</name>
</gene>
<evidence type="ECO:0000256" key="1">
    <source>
        <dbReference type="SAM" id="MobiDB-lite"/>
    </source>
</evidence>
<reference evidence="2" key="1">
    <citation type="submission" date="2016-03" db="EMBL/GenBank/DDBJ databases">
        <title>Mechanisms controlling the formation of the plant cell surface in tip-growing cells are functionally conserved among land plants.</title>
        <authorList>
            <person name="Honkanen S."/>
            <person name="Jones V.A."/>
            <person name="Morieri G."/>
            <person name="Champion C."/>
            <person name="Hetherington A.J."/>
            <person name="Kelly S."/>
            <person name="Saint-Marcoux D."/>
            <person name="Proust H."/>
            <person name="Prescott H."/>
            <person name="Dolan L."/>
        </authorList>
    </citation>
    <scope>NUCLEOTIDE SEQUENCE [LARGE SCALE GENOMIC DNA]</scope>
    <source>
        <tissue evidence="2">Whole gametophyte</tissue>
    </source>
</reference>
<evidence type="ECO:0000313" key="3">
    <source>
        <dbReference type="Proteomes" id="UP000077202"/>
    </source>
</evidence>
<sequence>MDSARGTGASLRHPGSSTASGRTRRAFNEFFQFTHAKFSGVLSGACITFDNHRVAKPSAPSSTGGNRKLQHLRGSGRGIYLLGRYIDVDGKRVGDRFQRFQFQHRSKKDKTLFGLRGHSDSKLQSLQLWDAWEDESAVKHVAEMINSAPLLETLDLKDFQEDMEDETVGILSQALIQSSSLRELVLGGAGKWGGPLLLKALG</sequence>
<organism evidence="2 3">
    <name type="scientific">Marchantia polymorpha subsp. ruderalis</name>
    <dbReference type="NCBI Taxonomy" id="1480154"/>
    <lineage>
        <taxon>Eukaryota</taxon>
        <taxon>Viridiplantae</taxon>
        <taxon>Streptophyta</taxon>
        <taxon>Embryophyta</taxon>
        <taxon>Marchantiophyta</taxon>
        <taxon>Marchantiopsida</taxon>
        <taxon>Marchantiidae</taxon>
        <taxon>Marchantiales</taxon>
        <taxon>Marchantiaceae</taxon>
        <taxon>Marchantia</taxon>
    </lineage>
</organism>
<dbReference type="AlphaFoldDB" id="A0A176WKH5"/>
<dbReference type="Proteomes" id="UP000077202">
    <property type="component" value="Unassembled WGS sequence"/>
</dbReference>
<evidence type="ECO:0000313" key="2">
    <source>
        <dbReference type="EMBL" id="OAE32855.1"/>
    </source>
</evidence>
<dbReference type="InterPro" id="IPR032675">
    <property type="entry name" value="LRR_dom_sf"/>
</dbReference>